<gene>
    <name evidence="2" type="ORF">BAQU_1578</name>
</gene>
<accession>A0A261G351</accession>
<feature type="transmembrane region" description="Helical" evidence="1">
    <location>
        <begin position="21"/>
        <end position="40"/>
    </location>
</feature>
<sequence>MNSSVGQIRQRTRIALPTDDMYLFRLGVALYGFASINSFVCEVITYLNPKANRIELQGLTSGAVLGRFRSAIKQWSATDKVKTVGVKVATDFERLNTERSDFVHAYPITSPSGEQILHRRVDEKNKYFEVTTSFLDDFISRLENVSDGLYAIRSIVRPNI</sequence>
<dbReference type="OrthoDB" id="6893391at2"/>
<name>A0A261G351_9BIFI</name>
<evidence type="ECO:0000256" key="1">
    <source>
        <dbReference type="SAM" id="Phobius"/>
    </source>
</evidence>
<comment type="caution">
    <text evidence="2">The sequence shown here is derived from an EMBL/GenBank/DDBJ whole genome shotgun (WGS) entry which is preliminary data.</text>
</comment>
<evidence type="ECO:0000313" key="2">
    <source>
        <dbReference type="EMBL" id="OZG65840.1"/>
    </source>
</evidence>
<dbReference type="GeneID" id="98296244"/>
<proteinExistence type="predicted"/>
<keyword evidence="1" id="KW-0812">Transmembrane</keyword>
<dbReference type="EMBL" id="MWXA01000007">
    <property type="protein sequence ID" value="OZG65840.1"/>
    <property type="molecule type" value="Genomic_DNA"/>
</dbReference>
<protein>
    <submittedName>
        <fullName evidence="2">Uncharacterized protein</fullName>
    </submittedName>
</protein>
<dbReference type="Proteomes" id="UP000216451">
    <property type="component" value="Unassembled WGS sequence"/>
</dbReference>
<organism evidence="2 3">
    <name type="scientific">Bifidobacterium aquikefiri</name>
    <dbReference type="NCBI Taxonomy" id="1653207"/>
    <lineage>
        <taxon>Bacteria</taxon>
        <taxon>Bacillati</taxon>
        <taxon>Actinomycetota</taxon>
        <taxon>Actinomycetes</taxon>
        <taxon>Bifidobacteriales</taxon>
        <taxon>Bifidobacteriaceae</taxon>
        <taxon>Bifidobacterium</taxon>
    </lineage>
</organism>
<evidence type="ECO:0000313" key="3">
    <source>
        <dbReference type="Proteomes" id="UP000216451"/>
    </source>
</evidence>
<keyword evidence="1" id="KW-1133">Transmembrane helix</keyword>
<dbReference type="RefSeq" id="WP_094694523.1">
    <property type="nucleotide sequence ID" value="NZ_CALENZ010000006.1"/>
</dbReference>
<reference evidence="2 3" key="1">
    <citation type="journal article" date="2017" name="BMC Genomics">
        <title>Comparative genomic and phylogenomic analyses of the Bifidobacteriaceae family.</title>
        <authorList>
            <person name="Lugli G.A."/>
            <person name="Milani C."/>
            <person name="Turroni F."/>
            <person name="Duranti S."/>
            <person name="Mancabelli L."/>
            <person name="Mangifesta M."/>
            <person name="Ferrario C."/>
            <person name="Modesto M."/>
            <person name="Mattarelli P."/>
            <person name="Jiri K."/>
            <person name="van Sinderen D."/>
            <person name="Ventura M."/>
        </authorList>
    </citation>
    <scope>NUCLEOTIDE SEQUENCE [LARGE SCALE GENOMIC DNA]</scope>
    <source>
        <strain evidence="2 3">LMG 28769</strain>
    </source>
</reference>
<keyword evidence="3" id="KW-1185">Reference proteome</keyword>
<keyword evidence="1" id="KW-0472">Membrane</keyword>
<dbReference type="AlphaFoldDB" id="A0A261G351"/>